<organism evidence="4 5">
    <name type="scientific">Candidatus Hakubella thermalkaliphila</name>
    <dbReference type="NCBI Taxonomy" id="2754717"/>
    <lineage>
        <taxon>Bacteria</taxon>
        <taxon>Bacillati</taxon>
        <taxon>Actinomycetota</taxon>
        <taxon>Actinomycetota incertae sedis</taxon>
        <taxon>Candidatus Hakubellales</taxon>
        <taxon>Candidatus Hakubellaceae</taxon>
        <taxon>Candidatus Hakubella</taxon>
    </lineage>
</organism>
<comment type="similarity">
    <text evidence="1">Belongs to the UPF0332 family.</text>
</comment>
<dbReference type="InterPro" id="IPR052226">
    <property type="entry name" value="UPF0332_toxin"/>
</dbReference>
<evidence type="ECO:0000313" key="3">
    <source>
        <dbReference type="EMBL" id="GFP21577.1"/>
    </source>
</evidence>
<proteinExistence type="inferred from homology"/>
<evidence type="ECO:0000313" key="6">
    <source>
        <dbReference type="Proteomes" id="UP000580051"/>
    </source>
</evidence>
<evidence type="ECO:0000256" key="1">
    <source>
        <dbReference type="ARBA" id="ARBA00038248"/>
    </source>
</evidence>
<evidence type="ECO:0000313" key="4">
    <source>
        <dbReference type="EMBL" id="GFP24971.1"/>
    </source>
</evidence>
<dbReference type="InterPro" id="IPR007842">
    <property type="entry name" value="HEPN_dom"/>
</dbReference>
<dbReference type="AlphaFoldDB" id="A0A6V8P0I3"/>
<dbReference type="EMBL" id="BLRX01000028">
    <property type="protein sequence ID" value="GFP24971.1"/>
    <property type="molecule type" value="Genomic_DNA"/>
</dbReference>
<dbReference type="PANTHER" id="PTHR36565">
    <property type="entry name" value="UPF0332 PROTEIN TM_1000"/>
    <property type="match status" value="1"/>
</dbReference>
<reference evidence="5 6" key="1">
    <citation type="journal article" date="2020" name="Front. Microbiol.">
        <title>Single-cell genomics of novel Actinobacteria with the Wood-Ljungdahl pathway discovered in a serpentinizing system.</title>
        <authorList>
            <person name="Merino N."/>
            <person name="Kawai M."/>
            <person name="Boyd E.S."/>
            <person name="Colman D.R."/>
            <person name="McGlynn S.E."/>
            <person name="Nealson K.H."/>
            <person name="Kurokawa K."/>
            <person name="Hongoh Y."/>
        </authorList>
    </citation>
    <scope>NUCLEOTIDE SEQUENCE [LARGE SCALE GENOMIC DNA]</scope>
    <source>
        <strain evidence="3 6">S06</strain>
        <strain evidence="4 5">S25</strain>
    </source>
</reference>
<evidence type="ECO:0000259" key="2">
    <source>
        <dbReference type="Pfam" id="PF05168"/>
    </source>
</evidence>
<name>A0A6V8P0I3_9ACTN</name>
<dbReference type="PANTHER" id="PTHR36565:SF1">
    <property type="entry name" value="UPF0332 PROTEIN TM_1000"/>
    <property type="match status" value="1"/>
</dbReference>
<evidence type="ECO:0000313" key="5">
    <source>
        <dbReference type="Proteomes" id="UP000543224"/>
    </source>
</evidence>
<dbReference type="Gene3D" id="1.20.120.330">
    <property type="entry name" value="Nucleotidyltransferases domain 2"/>
    <property type="match status" value="1"/>
</dbReference>
<dbReference type="Pfam" id="PF05168">
    <property type="entry name" value="HEPN"/>
    <property type="match status" value="1"/>
</dbReference>
<sequence>MALTPEQKELAKHRFERAETTLNEAIDEVSRRNFRLAVNRAYYSVFYAMRAFLATVNKDSSKHSGVMSLFNQHFIKTGIVSEISFKSIQALMDLRHEGDYQDFAKITEEEAKGAVETAKIVITMLKETFEKIKES</sequence>
<dbReference type="Proteomes" id="UP000543224">
    <property type="component" value="Unassembled WGS sequence"/>
</dbReference>
<gene>
    <name evidence="3" type="ORF">HKBW3S06_00804</name>
    <name evidence="4" type="ORF">HKBW3S25_00409</name>
</gene>
<accession>A0A6V8P0I3</accession>
<dbReference type="EMBL" id="BLRV01000064">
    <property type="protein sequence ID" value="GFP21577.1"/>
    <property type="molecule type" value="Genomic_DNA"/>
</dbReference>
<feature type="domain" description="HEPN" evidence="2">
    <location>
        <begin position="12"/>
        <end position="127"/>
    </location>
</feature>
<protein>
    <recommendedName>
        <fullName evidence="2">HEPN domain-containing protein</fullName>
    </recommendedName>
</protein>
<comment type="caution">
    <text evidence="4">The sequence shown here is derived from an EMBL/GenBank/DDBJ whole genome shotgun (WGS) entry which is preliminary data.</text>
</comment>
<dbReference type="Proteomes" id="UP000580051">
    <property type="component" value="Unassembled WGS sequence"/>
</dbReference>
<dbReference type="RefSeq" id="WP_176226698.1">
    <property type="nucleotide sequence ID" value="NZ_BLRV01000064.1"/>
</dbReference>